<dbReference type="Proteomes" id="UP001157502">
    <property type="component" value="Chromosome 6"/>
</dbReference>
<comment type="caution">
    <text evidence="1">The sequence shown here is derived from an EMBL/GenBank/DDBJ whole genome shotgun (WGS) entry which is preliminary data.</text>
</comment>
<gene>
    <name evidence="1" type="ORF">DPEC_G00076550</name>
</gene>
<organism evidence="1 2">
    <name type="scientific">Dallia pectoralis</name>
    <name type="common">Alaska blackfish</name>
    <dbReference type="NCBI Taxonomy" id="75939"/>
    <lineage>
        <taxon>Eukaryota</taxon>
        <taxon>Metazoa</taxon>
        <taxon>Chordata</taxon>
        <taxon>Craniata</taxon>
        <taxon>Vertebrata</taxon>
        <taxon>Euteleostomi</taxon>
        <taxon>Actinopterygii</taxon>
        <taxon>Neopterygii</taxon>
        <taxon>Teleostei</taxon>
        <taxon>Protacanthopterygii</taxon>
        <taxon>Esociformes</taxon>
        <taxon>Umbridae</taxon>
        <taxon>Dallia</taxon>
    </lineage>
</organism>
<protein>
    <submittedName>
        <fullName evidence="1">Uncharacterized protein</fullName>
    </submittedName>
</protein>
<accession>A0ACC2H4G5</accession>
<name>A0ACC2H4G5_DALPE</name>
<reference evidence="1" key="1">
    <citation type="submission" date="2021-05" db="EMBL/GenBank/DDBJ databases">
        <authorList>
            <person name="Pan Q."/>
            <person name="Jouanno E."/>
            <person name="Zahm M."/>
            <person name="Klopp C."/>
            <person name="Cabau C."/>
            <person name="Louis A."/>
            <person name="Berthelot C."/>
            <person name="Parey E."/>
            <person name="Roest Crollius H."/>
            <person name="Montfort J."/>
            <person name="Robinson-Rechavi M."/>
            <person name="Bouchez O."/>
            <person name="Lampietro C."/>
            <person name="Lopez Roques C."/>
            <person name="Donnadieu C."/>
            <person name="Postlethwait J."/>
            <person name="Bobe J."/>
            <person name="Dillon D."/>
            <person name="Chandos A."/>
            <person name="von Hippel F."/>
            <person name="Guiguen Y."/>
        </authorList>
    </citation>
    <scope>NUCLEOTIDE SEQUENCE</scope>
    <source>
        <strain evidence="1">YG-Jan2019</strain>
    </source>
</reference>
<dbReference type="EMBL" id="CM055733">
    <property type="protein sequence ID" value="KAJ8010580.1"/>
    <property type="molecule type" value="Genomic_DNA"/>
</dbReference>
<proteinExistence type="predicted"/>
<evidence type="ECO:0000313" key="2">
    <source>
        <dbReference type="Proteomes" id="UP001157502"/>
    </source>
</evidence>
<sequence length="76" mass="8468">MFTTRTQSYAANNFRSLYKRRPSFPLVNEKREQAEMTMKENQSGNRGTGRGSILYQPSISTSLPADDLGLSIHTGG</sequence>
<keyword evidence="2" id="KW-1185">Reference proteome</keyword>
<evidence type="ECO:0000313" key="1">
    <source>
        <dbReference type="EMBL" id="KAJ8010580.1"/>
    </source>
</evidence>